<dbReference type="InterPro" id="IPR001806">
    <property type="entry name" value="Small_GTPase"/>
</dbReference>
<reference evidence="4 5" key="1">
    <citation type="submission" date="2024-01" db="EMBL/GenBank/DDBJ databases">
        <authorList>
            <consortium name="Genoscope - CEA"/>
            <person name="William W."/>
        </authorList>
    </citation>
    <scope>NUCLEOTIDE SEQUENCE [LARGE SCALE GENOMIC DNA]</scope>
    <source>
        <strain evidence="4 5">29B2s-10</strain>
    </source>
</reference>
<dbReference type="PRINTS" id="PR00449">
    <property type="entry name" value="RASTRNSFRMNG"/>
</dbReference>
<dbReference type="EMBL" id="OZ004256">
    <property type="protein sequence ID" value="CAK7904451.1"/>
    <property type="molecule type" value="Genomic_DNA"/>
</dbReference>
<sequence>MAKYKQRGIHKKLVIVGDGACGKTCLLTVFAKGIFPVEYIPTVFESYVAEVHVDGSTVELALWDTVAQEEYDKLRPLSYVHVDVLLICFAVDSPDSLENVQEKWITEIEYHCENIPILLIACKTDLRFDPKTIEQLKVYQKEPVSSNEGQRVAEIIGAVKYMECSAKTGKGVKKVFKEASRASCTNEERTRYTKKCVLL</sequence>
<organism evidence="4 5">
    <name type="scientific">[Candida] anglica</name>
    <dbReference type="NCBI Taxonomy" id="148631"/>
    <lineage>
        <taxon>Eukaryota</taxon>
        <taxon>Fungi</taxon>
        <taxon>Dikarya</taxon>
        <taxon>Ascomycota</taxon>
        <taxon>Saccharomycotina</taxon>
        <taxon>Pichiomycetes</taxon>
        <taxon>Debaryomycetaceae</taxon>
        <taxon>Kurtzmaniella</taxon>
    </lineage>
</organism>
<keyword evidence="2" id="KW-0547">Nucleotide-binding</keyword>
<accession>A0ABP0EFP1</accession>
<evidence type="ECO:0000256" key="2">
    <source>
        <dbReference type="ARBA" id="ARBA00022741"/>
    </source>
</evidence>
<name>A0ABP0EFP1_9ASCO</name>
<dbReference type="SMART" id="SM00174">
    <property type="entry name" value="RHO"/>
    <property type="match status" value="1"/>
</dbReference>
<dbReference type="PANTHER" id="PTHR24072">
    <property type="entry name" value="RHO FAMILY GTPASE"/>
    <property type="match status" value="1"/>
</dbReference>
<evidence type="ECO:0000256" key="1">
    <source>
        <dbReference type="ARBA" id="ARBA00022481"/>
    </source>
</evidence>
<dbReference type="InterPro" id="IPR027417">
    <property type="entry name" value="P-loop_NTPase"/>
</dbReference>
<protein>
    <submittedName>
        <fullName evidence="4">GTP-binding protein Rho1p</fullName>
    </submittedName>
</protein>
<keyword evidence="3" id="KW-0342">GTP-binding</keyword>
<dbReference type="NCBIfam" id="TIGR00231">
    <property type="entry name" value="small_GTP"/>
    <property type="match status" value="1"/>
</dbReference>
<keyword evidence="5" id="KW-1185">Reference proteome</keyword>
<dbReference type="PROSITE" id="PS51419">
    <property type="entry name" value="RAB"/>
    <property type="match status" value="1"/>
</dbReference>
<evidence type="ECO:0000256" key="3">
    <source>
        <dbReference type="ARBA" id="ARBA00023134"/>
    </source>
</evidence>
<dbReference type="PROSITE" id="PS51420">
    <property type="entry name" value="RHO"/>
    <property type="match status" value="1"/>
</dbReference>
<dbReference type="PROSITE" id="PS51421">
    <property type="entry name" value="RAS"/>
    <property type="match status" value="1"/>
</dbReference>
<dbReference type="SMART" id="SM00175">
    <property type="entry name" value="RAB"/>
    <property type="match status" value="1"/>
</dbReference>
<dbReference type="InterPro" id="IPR005225">
    <property type="entry name" value="Small_GTP-bd"/>
</dbReference>
<dbReference type="Proteomes" id="UP001497600">
    <property type="component" value="Chromosome D"/>
</dbReference>
<dbReference type="InterPro" id="IPR003578">
    <property type="entry name" value="Small_GTPase_Rho"/>
</dbReference>
<proteinExistence type="predicted"/>
<evidence type="ECO:0000313" key="4">
    <source>
        <dbReference type="EMBL" id="CAK7904451.1"/>
    </source>
</evidence>
<gene>
    <name evidence="4" type="primary">RHO1</name>
    <name evidence="4" type="ORF">CAAN4_D09494</name>
</gene>
<dbReference type="SMART" id="SM00173">
    <property type="entry name" value="RAS"/>
    <property type="match status" value="1"/>
</dbReference>
<keyword evidence="1" id="KW-0488">Methylation</keyword>
<dbReference type="Pfam" id="PF00071">
    <property type="entry name" value="Ras"/>
    <property type="match status" value="1"/>
</dbReference>
<dbReference type="Gene3D" id="3.40.50.300">
    <property type="entry name" value="P-loop containing nucleotide triphosphate hydrolases"/>
    <property type="match status" value="1"/>
</dbReference>
<dbReference type="SUPFAM" id="SSF52540">
    <property type="entry name" value="P-loop containing nucleoside triphosphate hydrolases"/>
    <property type="match status" value="1"/>
</dbReference>
<evidence type="ECO:0000313" key="5">
    <source>
        <dbReference type="Proteomes" id="UP001497600"/>
    </source>
</evidence>